<name>A0A7G9QHW5_9SPHI</name>
<dbReference type="KEGG" id="proe:H9L23_02205"/>
<evidence type="ECO:0000256" key="1">
    <source>
        <dbReference type="SAM" id="SignalP"/>
    </source>
</evidence>
<dbReference type="AlphaFoldDB" id="A0A7G9QHW5"/>
<feature type="chain" id="PRO_5028841372" evidence="1">
    <location>
        <begin position="22"/>
        <end position="260"/>
    </location>
</feature>
<keyword evidence="3" id="KW-1185">Reference proteome</keyword>
<dbReference type="Proteomes" id="UP000515806">
    <property type="component" value="Chromosome"/>
</dbReference>
<proteinExistence type="predicted"/>
<accession>A0A7G9QHW5</accession>
<keyword evidence="1" id="KW-0732">Signal</keyword>
<feature type="signal peptide" evidence="1">
    <location>
        <begin position="1"/>
        <end position="21"/>
    </location>
</feature>
<dbReference type="EMBL" id="CP060723">
    <property type="protein sequence ID" value="QNN42940.1"/>
    <property type="molecule type" value="Genomic_DNA"/>
</dbReference>
<evidence type="ECO:0000313" key="2">
    <source>
        <dbReference type="EMBL" id="QNN42940.1"/>
    </source>
</evidence>
<protein>
    <submittedName>
        <fullName evidence="2">Uncharacterized protein</fullName>
    </submittedName>
</protein>
<reference evidence="2 3" key="1">
    <citation type="submission" date="2020-08" db="EMBL/GenBank/DDBJ databases">
        <title>Genome sequence of Pedobacter roseus KACC 11594T.</title>
        <authorList>
            <person name="Hyun D.-W."/>
            <person name="Bae J.-W."/>
        </authorList>
    </citation>
    <scope>NUCLEOTIDE SEQUENCE [LARGE SCALE GENOMIC DNA]</scope>
    <source>
        <strain evidence="2 3">KACC 11594</strain>
    </source>
</reference>
<dbReference type="RefSeq" id="WP_187593460.1">
    <property type="nucleotide sequence ID" value="NZ_CP060723.1"/>
</dbReference>
<evidence type="ECO:0000313" key="3">
    <source>
        <dbReference type="Proteomes" id="UP000515806"/>
    </source>
</evidence>
<organism evidence="2 3">
    <name type="scientific">Pedobacter roseus</name>
    <dbReference type="NCBI Taxonomy" id="336820"/>
    <lineage>
        <taxon>Bacteria</taxon>
        <taxon>Pseudomonadati</taxon>
        <taxon>Bacteroidota</taxon>
        <taxon>Sphingobacteriia</taxon>
        <taxon>Sphingobacteriales</taxon>
        <taxon>Sphingobacteriaceae</taxon>
        <taxon>Pedobacter</taxon>
    </lineage>
</organism>
<gene>
    <name evidence="2" type="ORF">H9L23_02205</name>
</gene>
<sequence>MKTILKLTLIFVIFIINTSKAQNVKKTKSREITSNVTTSNINSKDELYIGKEFYAGDELNTYTFITSKKINDKDSLTYSIYKKNDIERYSFSIEKLVSNEDKGLYKILDLFVFTHYKTENHRVKILNTTNGYSVLFIKKDEILKKWEFDLDNNKINKIWEGKYKCNFLRIREESADPRAYAMIVITIKGNNATFQLEGYNEVLNKQLLVLNSGLNKIILHEKNQKDSKFTITKSNNKFILTSDLLNKITGEVKTYKLQKN</sequence>